<feature type="domain" description="PAS" evidence="2">
    <location>
        <begin position="54"/>
        <end position="84"/>
    </location>
</feature>
<protein>
    <recommendedName>
        <fullName evidence="7">Sensor domain-containing diguanylate cyclase</fullName>
    </recommendedName>
</protein>
<dbReference type="Pfam" id="PF13426">
    <property type="entry name" value="PAS_9"/>
    <property type="match status" value="1"/>
</dbReference>
<dbReference type="InterPro" id="IPR043128">
    <property type="entry name" value="Rev_trsase/Diguanyl_cyclase"/>
</dbReference>
<dbReference type="InterPro" id="IPR000160">
    <property type="entry name" value="GGDEF_dom"/>
</dbReference>
<dbReference type="CDD" id="cd00130">
    <property type="entry name" value="PAS"/>
    <property type="match status" value="1"/>
</dbReference>
<feature type="domain" description="GGDEF" evidence="4">
    <location>
        <begin position="197"/>
        <end position="330"/>
    </location>
</feature>
<evidence type="ECO:0000259" key="2">
    <source>
        <dbReference type="PROSITE" id="PS50112"/>
    </source>
</evidence>
<dbReference type="OrthoDB" id="73375at2"/>
<dbReference type="SUPFAM" id="SSF55073">
    <property type="entry name" value="Nucleotide cyclase"/>
    <property type="match status" value="1"/>
</dbReference>
<comment type="caution">
    <text evidence="5">The sequence shown here is derived from an EMBL/GenBank/DDBJ whole genome shotgun (WGS) entry which is preliminary data.</text>
</comment>
<organism evidence="5 6">
    <name type="scientific">Solimonas fluminis</name>
    <dbReference type="NCBI Taxonomy" id="2086571"/>
    <lineage>
        <taxon>Bacteria</taxon>
        <taxon>Pseudomonadati</taxon>
        <taxon>Pseudomonadota</taxon>
        <taxon>Gammaproteobacteria</taxon>
        <taxon>Nevskiales</taxon>
        <taxon>Nevskiaceae</taxon>
        <taxon>Solimonas</taxon>
    </lineage>
</organism>
<dbReference type="GO" id="GO:0003824">
    <property type="term" value="F:catalytic activity"/>
    <property type="evidence" value="ECO:0007669"/>
    <property type="project" value="UniProtKB-ARBA"/>
</dbReference>
<dbReference type="FunFam" id="3.30.70.270:FF:000001">
    <property type="entry name" value="Diguanylate cyclase domain protein"/>
    <property type="match status" value="1"/>
</dbReference>
<dbReference type="NCBIfam" id="TIGR00254">
    <property type="entry name" value="GGDEF"/>
    <property type="match status" value="1"/>
</dbReference>
<dbReference type="RefSeq" id="WP_104229481.1">
    <property type="nucleotide sequence ID" value="NZ_PSNW01000002.1"/>
</dbReference>
<name>A0A2S5TJV6_9GAMM</name>
<feature type="domain" description="PAC" evidence="3">
    <location>
        <begin position="113"/>
        <end position="165"/>
    </location>
</feature>
<proteinExistence type="predicted"/>
<dbReference type="InterPro" id="IPR052163">
    <property type="entry name" value="DGC-Regulatory_Protein"/>
</dbReference>
<evidence type="ECO:0000313" key="6">
    <source>
        <dbReference type="Proteomes" id="UP000238220"/>
    </source>
</evidence>
<evidence type="ECO:0000259" key="3">
    <source>
        <dbReference type="PROSITE" id="PS50113"/>
    </source>
</evidence>
<dbReference type="EMBL" id="PSNW01000002">
    <property type="protein sequence ID" value="PPE75255.1"/>
    <property type="molecule type" value="Genomic_DNA"/>
</dbReference>
<reference evidence="5 6" key="1">
    <citation type="submission" date="2018-02" db="EMBL/GenBank/DDBJ databases">
        <title>Genome sequencing of Solimonas sp. HR-BB.</title>
        <authorList>
            <person name="Lee Y."/>
            <person name="Jeon C.O."/>
        </authorList>
    </citation>
    <scope>NUCLEOTIDE SEQUENCE [LARGE SCALE GENOMIC DNA]</scope>
    <source>
        <strain evidence="5 6">HR-BB</strain>
    </source>
</reference>
<dbReference type="NCBIfam" id="TIGR00229">
    <property type="entry name" value="sensory_box"/>
    <property type="match status" value="1"/>
</dbReference>
<dbReference type="SMART" id="SM00086">
    <property type="entry name" value="PAC"/>
    <property type="match status" value="1"/>
</dbReference>
<dbReference type="PANTHER" id="PTHR46663:SF4">
    <property type="entry name" value="DIGUANYLATE CYCLASE DGCT-RELATED"/>
    <property type="match status" value="1"/>
</dbReference>
<dbReference type="PANTHER" id="PTHR46663">
    <property type="entry name" value="DIGUANYLATE CYCLASE DGCT-RELATED"/>
    <property type="match status" value="1"/>
</dbReference>
<dbReference type="SMART" id="SM00267">
    <property type="entry name" value="GGDEF"/>
    <property type="match status" value="1"/>
</dbReference>
<dbReference type="Gene3D" id="3.30.450.20">
    <property type="entry name" value="PAS domain"/>
    <property type="match status" value="1"/>
</dbReference>
<dbReference type="PROSITE" id="PS50887">
    <property type="entry name" value="GGDEF"/>
    <property type="match status" value="1"/>
</dbReference>
<dbReference type="InterPro" id="IPR029787">
    <property type="entry name" value="Nucleotide_cyclase"/>
</dbReference>
<dbReference type="Proteomes" id="UP000238220">
    <property type="component" value="Unassembled WGS sequence"/>
</dbReference>
<evidence type="ECO:0000259" key="4">
    <source>
        <dbReference type="PROSITE" id="PS50887"/>
    </source>
</evidence>
<gene>
    <name evidence="5" type="ORF">C3942_06180</name>
</gene>
<dbReference type="InterPro" id="IPR035965">
    <property type="entry name" value="PAS-like_dom_sf"/>
</dbReference>
<dbReference type="InterPro" id="IPR000700">
    <property type="entry name" value="PAS-assoc_C"/>
</dbReference>
<dbReference type="SUPFAM" id="SSF55785">
    <property type="entry name" value="PYP-like sensor domain (PAS domain)"/>
    <property type="match status" value="1"/>
</dbReference>
<comment type="cofactor">
    <cofactor evidence="1">
        <name>Mg(2+)</name>
        <dbReference type="ChEBI" id="CHEBI:18420"/>
    </cofactor>
</comment>
<evidence type="ECO:0000313" key="5">
    <source>
        <dbReference type="EMBL" id="PPE75255.1"/>
    </source>
</evidence>
<dbReference type="PROSITE" id="PS50112">
    <property type="entry name" value="PAS"/>
    <property type="match status" value="1"/>
</dbReference>
<dbReference type="PROSITE" id="PS50113">
    <property type="entry name" value="PAC"/>
    <property type="match status" value="1"/>
</dbReference>
<dbReference type="InterPro" id="IPR000014">
    <property type="entry name" value="PAS"/>
</dbReference>
<keyword evidence="6" id="KW-1185">Reference proteome</keyword>
<evidence type="ECO:0008006" key="7">
    <source>
        <dbReference type="Google" id="ProtNLM"/>
    </source>
</evidence>
<dbReference type="InterPro" id="IPR001610">
    <property type="entry name" value="PAC"/>
</dbReference>
<accession>A0A2S5TJV6</accession>
<sequence length="330" mass="37473">MNVMNWKAGKVYPMTRGEPRTEAGDFDPGRHEALLRTDPGGYAEMVRTVTAFGIYLMDREGRIQSWNQGAENLTGFGEREMLGQHFSALFAEQAQREGQALRNLDFAANNRHCRDEHRRRRLGGEEFYALSTLDAVRDDAGEILGFVEVFHDISEQKEREERLYLRATRDPLTGVFNRGHFNETAQQEIERARRFAEPLSLAMLDIDHFKKINDTHGHEVGDTAIIGLARTCSNNLRKIDLLGRLGGEEFAILLPRANKQAALEMAQRLRLLIAAQRIPLQGQELSYTVSIGISTLLPTTRDLAELLRHADAALYQAKREGRNRAIAWFE</sequence>
<dbReference type="Gene3D" id="3.30.70.270">
    <property type="match status" value="1"/>
</dbReference>
<dbReference type="AlphaFoldDB" id="A0A2S5TJV6"/>
<dbReference type="Pfam" id="PF00990">
    <property type="entry name" value="GGDEF"/>
    <property type="match status" value="1"/>
</dbReference>
<evidence type="ECO:0000256" key="1">
    <source>
        <dbReference type="ARBA" id="ARBA00001946"/>
    </source>
</evidence>
<dbReference type="CDD" id="cd01949">
    <property type="entry name" value="GGDEF"/>
    <property type="match status" value="1"/>
</dbReference>